<dbReference type="GO" id="GO:0015937">
    <property type="term" value="P:coenzyme A biosynthetic process"/>
    <property type="evidence" value="ECO:0007669"/>
    <property type="project" value="UniProtKB-KW"/>
</dbReference>
<dbReference type="STRING" id="1754192.A0A1Y1WTV3"/>
<reference evidence="5 6" key="2">
    <citation type="submission" date="2016-08" db="EMBL/GenBank/DDBJ databases">
        <title>Pervasive Adenine N6-methylation of Active Genes in Fungi.</title>
        <authorList>
            <consortium name="DOE Joint Genome Institute"/>
            <person name="Mondo S.J."/>
            <person name="Dannebaum R.O."/>
            <person name="Kuo R.C."/>
            <person name="Labutti K."/>
            <person name="Haridas S."/>
            <person name="Kuo A."/>
            <person name="Salamov A."/>
            <person name="Ahrendt S.R."/>
            <person name="Lipzen A."/>
            <person name="Sullivan W."/>
            <person name="Andreopoulos W.B."/>
            <person name="Clum A."/>
            <person name="Lindquist E."/>
            <person name="Daum C."/>
            <person name="Ramamoorthy G.K."/>
            <person name="Gryganskyi A."/>
            <person name="Culley D."/>
            <person name="Magnuson J.K."/>
            <person name="James T.Y."/>
            <person name="O'Malley M.A."/>
            <person name="Stajich J.E."/>
            <person name="Spatafora J.W."/>
            <person name="Visel A."/>
            <person name="Grigoriev I.V."/>
        </authorList>
    </citation>
    <scope>NUCLEOTIDE SEQUENCE [LARGE SCALE GENOMIC DNA]</scope>
    <source>
        <strain evidence="5 6">S4</strain>
    </source>
</reference>
<dbReference type="AlphaFoldDB" id="A0A1Y1WTV3"/>
<evidence type="ECO:0000256" key="1">
    <source>
        <dbReference type="ARBA" id="ARBA00022993"/>
    </source>
</evidence>
<accession>A0A1Y1WTV3</accession>
<proteinExistence type="inferred from homology"/>
<dbReference type="GO" id="GO:0010181">
    <property type="term" value="F:FMN binding"/>
    <property type="evidence" value="ECO:0007669"/>
    <property type="project" value="TreeGrafter"/>
</dbReference>
<dbReference type="OrthoDB" id="1532798at2759"/>
<keyword evidence="1" id="KW-0173">Coenzyme A biosynthesis</keyword>
<organism evidence="5 6">
    <name type="scientific">Anaeromyces robustus</name>
    <dbReference type="NCBI Taxonomy" id="1754192"/>
    <lineage>
        <taxon>Eukaryota</taxon>
        <taxon>Fungi</taxon>
        <taxon>Fungi incertae sedis</taxon>
        <taxon>Chytridiomycota</taxon>
        <taxon>Chytridiomycota incertae sedis</taxon>
        <taxon>Neocallimastigomycetes</taxon>
        <taxon>Neocallimastigales</taxon>
        <taxon>Neocallimastigaceae</taxon>
        <taxon>Anaeromyces</taxon>
    </lineage>
</organism>
<evidence type="ECO:0000313" key="5">
    <source>
        <dbReference type="EMBL" id="ORX76835.1"/>
    </source>
</evidence>
<evidence type="ECO:0000313" key="6">
    <source>
        <dbReference type="Proteomes" id="UP000193944"/>
    </source>
</evidence>
<reference evidence="5 6" key="1">
    <citation type="submission" date="2016-08" db="EMBL/GenBank/DDBJ databases">
        <title>A Parts List for Fungal Cellulosomes Revealed by Comparative Genomics.</title>
        <authorList>
            <consortium name="DOE Joint Genome Institute"/>
            <person name="Haitjema C.H."/>
            <person name="Gilmore S.P."/>
            <person name="Henske J.K."/>
            <person name="Solomon K.V."/>
            <person name="De Groot R."/>
            <person name="Kuo A."/>
            <person name="Mondo S.J."/>
            <person name="Salamov A.A."/>
            <person name="Labutti K."/>
            <person name="Zhao Z."/>
            <person name="Chiniquy J."/>
            <person name="Barry K."/>
            <person name="Brewer H.M."/>
            <person name="Purvine S.O."/>
            <person name="Wright A.T."/>
            <person name="Boxma B."/>
            <person name="Van Alen T."/>
            <person name="Hackstein J.H."/>
            <person name="Baker S.E."/>
            <person name="Grigoriev I.V."/>
            <person name="O'Malley M.A."/>
        </authorList>
    </citation>
    <scope>NUCLEOTIDE SEQUENCE [LARGE SCALE GENOMIC DNA]</scope>
    <source>
        <strain evidence="5 6">S4</strain>
    </source>
</reference>
<dbReference type="Gene3D" id="3.40.50.1950">
    <property type="entry name" value="Flavin prenyltransferase-like"/>
    <property type="match status" value="1"/>
</dbReference>
<dbReference type="Proteomes" id="UP000193944">
    <property type="component" value="Unassembled WGS sequence"/>
</dbReference>
<dbReference type="GO" id="GO:0071513">
    <property type="term" value="C:phosphopantothenoylcysteine decarboxylase complex"/>
    <property type="evidence" value="ECO:0007669"/>
    <property type="project" value="TreeGrafter"/>
</dbReference>
<gene>
    <name evidence="5" type="ORF">BCR32DRAFT_236213</name>
</gene>
<feature type="domain" description="Flavoprotein" evidence="4">
    <location>
        <begin position="30"/>
        <end position="208"/>
    </location>
</feature>
<dbReference type="PANTHER" id="PTHR14359:SF6">
    <property type="entry name" value="PHOSPHOPANTOTHENOYLCYSTEINE DECARBOXYLASE"/>
    <property type="match status" value="1"/>
</dbReference>
<dbReference type="SUPFAM" id="SSF52507">
    <property type="entry name" value="Homo-oligomeric flavin-containing Cys decarboxylases, HFCD"/>
    <property type="match status" value="1"/>
</dbReference>
<dbReference type="GO" id="GO:0004633">
    <property type="term" value="F:phosphopantothenoylcysteine decarboxylase activity"/>
    <property type="evidence" value="ECO:0007669"/>
    <property type="project" value="TreeGrafter"/>
</dbReference>
<sequence length="278" mass="31780">MQRTDSFARLQQLARTFSKSNFEELGRLPHVLIAATGSVACVKIPQLIKKIFEFEDNNVEIKLVATKAALHFIDQNQIDERVELYVDEDEWTWQKITDPVLHIELRNWTDIMLIVPLDANSLAKISNGICDNLLTCIVRAWNFSEVNQKPLIACPAMNTQMWLHPFTSKQLKILKEELRFFIVNPIAKKLACGDIGMGALAEVPTIVKYLHTFLEEWNNVKNKNIQEGSLLNNENNDNNNDEKINDKSSTTEVTTAIDRLKIKNRLPSQLSNAYLCDI</sequence>
<name>A0A1Y1WTV3_9FUNG</name>
<evidence type="ECO:0000256" key="3">
    <source>
        <dbReference type="SAM" id="MobiDB-lite"/>
    </source>
</evidence>
<keyword evidence="6" id="KW-1185">Reference proteome</keyword>
<dbReference type="InterPro" id="IPR003382">
    <property type="entry name" value="Flavoprotein"/>
</dbReference>
<evidence type="ECO:0000259" key="4">
    <source>
        <dbReference type="Pfam" id="PF02441"/>
    </source>
</evidence>
<dbReference type="InterPro" id="IPR036551">
    <property type="entry name" value="Flavin_trans-like"/>
</dbReference>
<dbReference type="PANTHER" id="PTHR14359">
    <property type="entry name" value="HOMO-OLIGOMERIC FLAVIN CONTAINING CYS DECARBOXYLASE FAMILY"/>
    <property type="match status" value="1"/>
</dbReference>
<feature type="region of interest" description="Disordered" evidence="3">
    <location>
        <begin position="229"/>
        <end position="250"/>
    </location>
</feature>
<comment type="similarity">
    <text evidence="2">Belongs to the HFCD (homooligomeric flavin containing Cys decarboxylase) superfamily.</text>
</comment>
<protein>
    <submittedName>
        <fullName evidence="5">Flavo protein</fullName>
    </submittedName>
</protein>
<evidence type="ECO:0000256" key="2">
    <source>
        <dbReference type="ARBA" id="ARBA00038350"/>
    </source>
</evidence>
<dbReference type="Pfam" id="PF02441">
    <property type="entry name" value="Flavoprotein"/>
    <property type="match status" value="1"/>
</dbReference>
<dbReference type="EMBL" id="MCFG01000276">
    <property type="protein sequence ID" value="ORX76835.1"/>
    <property type="molecule type" value="Genomic_DNA"/>
</dbReference>
<comment type="caution">
    <text evidence="5">The sequence shown here is derived from an EMBL/GenBank/DDBJ whole genome shotgun (WGS) entry which is preliminary data.</text>
</comment>